<dbReference type="PRINTS" id="PR00095">
    <property type="entry name" value="ANTSNTHASEI"/>
</dbReference>
<dbReference type="GO" id="GO:0008153">
    <property type="term" value="P:4-aminobenzoate biosynthetic process"/>
    <property type="evidence" value="ECO:0007669"/>
    <property type="project" value="TreeGrafter"/>
</dbReference>
<dbReference type="GO" id="GO:0000162">
    <property type="term" value="P:L-tryptophan biosynthetic process"/>
    <property type="evidence" value="ECO:0007669"/>
    <property type="project" value="TreeGrafter"/>
</dbReference>
<dbReference type="OrthoDB" id="3518032at2"/>
<evidence type="ECO:0000313" key="3">
    <source>
        <dbReference type="Proteomes" id="UP000243077"/>
    </source>
</evidence>
<dbReference type="InterPro" id="IPR005801">
    <property type="entry name" value="ADC_synthase"/>
</dbReference>
<dbReference type="KEGG" id="psai:C3B54_11792"/>
<dbReference type="Gene3D" id="3.60.120.10">
    <property type="entry name" value="Anthranilate synthase"/>
    <property type="match status" value="1"/>
</dbReference>
<name>A0A2L2BQ22_9MICO</name>
<keyword evidence="2" id="KW-0808">Transferase</keyword>
<dbReference type="GO" id="GO:0046820">
    <property type="term" value="F:4-amino-4-deoxychorismate synthase activity"/>
    <property type="evidence" value="ECO:0007669"/>
    <property type="project" value="UniProtKB-EC"/>
</dbReference>
<dbReference type="SUPFAM" id="SSF56322">
    <property type="entry name" value="ADC synthase"/>
    <property type="match status" value="1"/>
</dbReference>
<dbReference type="InterPro" id="IPR019999">
    <property type="entry name" value="Anth_synth_I-like"/>
</dbReference>
<organism evidence="2 3">
    <name type="scientific">Pontimonas salivibrio</name>
    <dbReference type="NCBI Taxonomy" id="1159327"/>
    <lineage>
        <taxon>Bacteria</taxon>
        <taxon>Bacillati</taxon>
        <taxon>Actinomycetota</taxon>
        <taxon>Actinomycetes</taxon>
        <taxon>Micrococcales</taxon>
        <taxon>Microbacteriaceae</taxon>
        <taxon>Pontimonas</taxon>
    </lineage>
</organism>
<dbReference type="PANTHER" id="PTHR11236">
    <property type="entry name" value="AMINOBENZOATE/ANTHRANILATE SYNTHASE"/>
    <property type="match status" value="1"/>
</dbReference>
<accession>A0A2L2BQ22</accession>
<reference evidence="2 3" key="1">
    <citation type="submission" date="2018-02" db="EMBL/GenBank/DDBJ databases">
        <title>Complete genome of the streamlined marine actinobacterium Pontimonas salivibrio CL-TW6 adapted to coastal planktonic lifestype.</title>
        <authorList>
            <person name="Cho B.C."/>
            <person name="Hardies S.C."/>
            <person name="Jang G.I."/>
            <person name="Hwang C.Y."/>
        </authorList>
    </citation>
    <scope>NUCLEOTIDE SEQUENCE [LARGE SCALE GENOMIC DNA]</scope>
    <source>
        <strain evidence="2 3">CL-TW6</strain>
    </source>
</reference>
<keyword evidence="3" id="KW-1185">Reference proteome</keyword>
<feature type="domain" description="Chorismate-utilising enzyme C-terminal" evidence="1">
    <location>
        <begin position="203"/>
        <end position="456"/>
    </location>
</feature>
<dbReference type="PANTHER" id="PTHR11236:SF18">
    <property type="entry name" value="AMINODEOXYCHORISMATE SYNTHASE"/>
    <property type="match status" value="1"/>
</dbReference>
<proteinExistence type="predicted"/>
<dbReference type="InterPro" id="IPR015890">
    <property type="entry name" value="Chorismate_C"/>
</dbReference>
<dbReference type="EC" id="2.6.1.85" evidence="2"/>
<dbReference type="Pfam" id="PF00425">
    <property type="entry name" value="Chorismate_bind"/>
    <property type="match status" value="1"/>
</dbReference>
<evidence type="ECO:0000259" key="1">
    <source>
        <dbReference type="Pfam" id="PF00425"/>
    </source>
</evidence>
<dbReference type="AlphaFoldDB" id="A0A2L2BQ22"/>
<sequence>MAIRAFRRELSARATPEQIFHELCADDDCAVWVDVAGDAHSAHSVLARGELQELSGEDALEQLRELWGSVALEPTENPTDDPTDVSVPLGLIVVVPYDHAAVTIQLPDNWQPLESWSEPLRAVIVRQSISVNWASGLVTAWMLGEDPAECEHYFQHVEAALSAVSTLPSVASVSEAVDGAFSNQSDTSVTQVSARDRWRDTPSEYREMIGKALDAIRDGEAYQLCVTTQVEVNCPLADWELHHILRQISPAPHQALLRLGAFSMVSASPETFLRLDRDGELTTRPIKGTRPRGRNEEEDRRFITDLVESEKEQAENLMIVDLMRNDFLRVCAVDSVRVTELFEVETFATVHQLVSTVTGTLAAGHDGIDAIRACFPAGSMTGAPKSRAVSLLSEWESGPRGVYSGTWGWLRGDSTMELAMTIRTVVLADGVARIGAGGGITWSSQVDEEVAEVGHKAKRLLEALGVPTIAYS</sequence>
<keyword evidence="2" id="KW-0032">Aminotransferase</keyword>
<protein>
    <submittedName>
        <fullName evidence="2">Aminodeoxychorismate synthase component 1 pabB</fullName>
        <ecNumber evidence="2">2.6.1.85</ecNumber>
    </submittedName>
</protein>
<dbReference type="EMBL" id="CP026923">
    <property type="protein sequence ID" value="AVG23771.1"/>
    <property type="molecule type" value="Genomic_DNA"/>
</dbReference>
<evidence type="ECO:0000313" key="2">
    <source>
        <dbReference type="EMBL" id="AVG23771.1"/>
    </source>
</evidence>
<dbReference type="RefSeq" id="WP_104913336.1">
    <property type="nucleotide sequence ID" value="NZ_CP026923.1"/>
</dbReference>
<dbReference type="Proteomes" id="UP000243077">
    <property type="component" value="Chromosome"/>
</dbReference>
<dbReference type="GO" id="GO:0005737">
    <property type="term" value="C:cytoplasm"/>
    <property type="evidence" value="ECO:0007669"/>
    <property type="project" value="TreeGrafter"/>
</dbReference>
<gene>
    <name evidence="2" type="ORF">C3B54_11792</name>
</gene>